<evidence type="ECO:0000313" key="3">
    <source>
        <dbReference type="Proteomes" id="UP001140560"/>
    </source>
</evidence>
<comment type="caution">
    <text evidence="2">The sequence shown here is derived from an EMBL/GenBank/DDBJ whole genome shotgun (WGS) entry which is preliminary data.</text>
</comment>
<feature type="region of interest" description="Disordered" evidence="1">
    <location>
        <begin position="215"/>
        <end position="275"/>
    </location>
</feature>
<organism evidence="2 3">
    <name type="scientific">Neocucurbitaria cava</name>
    <dbReference type="NCBI Taxonomy" id="798079"/>
    <lineage>
        <taxon>Eukaryota</taxon>
        <taxon>Fungi</taxon>
        <taxon>Dikarya</taxon>
        <taxon>Ascomycota</taxon>
        <taxon>Pezizomycotina</taxon>
        <taxon>Dothideomycetes</taxon>
        <taxon>Pleosporomycetidae</taxon>
        <taxon>Pleosporales</taxon>
        <taxon>Pleosporineae</taxon>
        <taxon>Cucurbitariaceae</taxon>
        <taxon>Neocucurbitaria</taxon>
    </lineage>
</organism>
<proteinExistence type="predicted"/>
<protein>
    <submittedName>
        <fullName evidence="2">Uncharacterized protein</fullName>
    </submittedName>
</protein>
<reference evidence="2" key="1">
    <citation type="submission" date="2022-10" db="EMBL/GenBank/DDBJ databases">
        <title>Tapping the CABI collections for fungal endophytes: first genome assemblies for Collariella, Neodidymelliopsis, Ascochyta clinopodiicola, Didymella pomorum, Didymosphaeria variabile, Neocosmospora piperis and Neocucurbitaria cava.</title>
        <authorList>
            <person name="Hill R."/>
        </authorList>
    </citation>
    <scope>NUCLEOTIDE SEQUENCE</scope>
    <source>
        <strain evidence="2">IMI 356814</strain>
    </source>
</reference>
<dbReference type="OrthoDB" id="3796179at2759"/>
<accession>A0A9W8YGD5</accession>
<sequence length="275" mass="30829">MRTNYRKTRKFPKTFTKAELLEVLEQKCGDALRSFPPPETFEFLHRGNRIALKVGNGIKWKRNVKKNLYLEDCETTSQATVRAAPPPLPGEVRLTSGKAGPSTSTFIHGKAAEDDEKLQTLYQNLSYTTFNDKPLNEKIKNSRGIKGDNVFGKLTANGILKSPFSNTIRVLYRFLLVYCDHKLNFEEFKIARSRVGGVNTLVRVLEEIAKRTSAVDGSEDSNATNETGFTGDFKNDSEEGSKNDAQLFAREGKGKKRALETVNDEGMALKKARKN</sequence>
<gene>
    <name evidence="2" type="ORF">N0V83_001607</name>
</gene>
<feature type="compositionally biased region" description="Basic and acidic residues" evidence="1">
    <location>
        <begin position="233"/>
        <end position="242"/>
    </location>
</feature>
<dbReference type="EMBL" id="JAPEUY010000002">
    <property type="protein sequence ID" value="KAJ4376324.1"/>
    <property type="molecule type" value="Genomic_DNA"/>
</dbReference>
<evidence type="ECO:0000256" key="1">
    <source>
        <dbReference type="SAM" id="MobiDB-lite"/>
    </source>
</evidence>
<evidence type="ECO:0000313" key="2">
    <source>
        <dbReference type="EMBL" id="KAJ4376324.1"/>
    </source>
</evidence>
<dbReference type="Proteomes" id="UP001140560">
    <property type="component" value="Unassembled WGS sequence"/>
</dbReference>
<name>A0A9W8YGD5_9PLEO</name>
<keyword evidence="3" id="KW-1185">Reference proteome</keyword>
<dbReference type="AlphaFoldDB" id="A0A9W8YGD5"/>